<evidence type="ECO:0000313" key="1">
    <source>
        <dbReference type="EMBL" id="CAD8851983.1"/>
    </source>
</evidence>
<reference evidence="1" key="1">
    <citation type="submission" date="2021-01" db="EMBL/GenBank/DDBJ databases">
        <authorList>
            <person name="Corre E."/>
            <person name="Pelletier E."/>
            <person name="Niang G."/>
            <person name="Scheremetjew M."/>
            <person name="Finn R."/>
            <person name="Kale V."/>
            <person name="Holt S."/>
            <person name="Cochrane G."/>
            <person name="Meng A."/>
            <person name="Brown T."/>
            <person name="Cohen L."/>
        </authorList>
    </citation>
    <scope>NUCLEOTIDE SEQUENCE</scope>
</reference>
<dbReference type="PROSITE" id="PS51257">
    <property type="entry name" value="PROKAR_LIPOPROTEIN"/>
    <property type="match status" value="1"/>
</dbReference>
<protein>
    <submittedName>
        <fullName evidence="1">Uncharacterized protein</fullName>
    </submittedName>
</protein>
<gene>
    <name evidence="1" type="ORF">NSCI0253_LOCUS26333</name>
</gene>
<sequence length="113" mass="12479">MPRAILSRFSTTGSCTQQVLSSCGEVALRSCASDSSDRDRQFSNNFKMEEHRPHKLKSLSIWMHTHSCHLFLPVAGDCGDASVLSSLLIGTSRPTLSCEIFEELEEDSDIVMA</sequence>
<name>A0A7S1AEW4_NOCSC</name>
<organism evidence="1">
    <name type="scientific">Noctiluca scintillans</name>
    <name type="common">Sea sparkle</name>
    <name type="synonym">Red tide dinoflagellate</name>
    <dbReference type="NCBI Taxonomy" id="2966"/>
    <lineage>
        <taxon>Eukaryota</taxon>
        <taxon>Sar</taxon>
        <taxon>Alveolata</taxon>
        <taxon>Dinophyceae</taxon>
        <taxon>Noctilucales</taxon>
        <taxon>Noctilucaceae</taxon>
        <taxon>Noctiluca</taxon>
    </lineage>
</organism>
<proteinExistence type="predicted"/>
<dbReference type="EMBL" id="HBFQ01037286">
    <property type="protein sequence ID" value="CAD8851983.1"/>
    <property type="molecule type" value="Transcribed_RNA"/>
</dbReference>
<accession>A0A7S1AEW4</accession>
<dbReference type="AlphaFoldDB" id="A0A7S1AEW4"/>